<dbReference type="Pfam" id="PF00285">
    <property type="entry name" value="Citrate_synt"/>
    <property type="match status" value="1"/>
</dbReference>
<reference evidence="1 2" key="1">
    <citation type="journal article" date="2018" name="Nat. Biotechnol.">
        <title>A standardized bacterial taxonomy based on genome phylogeny substantially revises the tree of life.</title>
        <authorList>
            <person name="Parks D.H."/>
            <person name="Chuvochina M."/>
            <person name="Waite D.W."/>
            <person name="Rinke C."/>
            <person name="Skarshewski A."/>
            <person name="Chaumeil P.A."/>
            <person name="Hugenholtz P."/>
        </authorList>
    </citation>
    <scope>NUCLEOTIDE SEQUENCE [LARGE SCALE GENOMIC DNA]</scope>
    <source>
        <strain evidence="1">UBA9152</strain>
    </source>
</reference>
<dbReference type="SUPFAM" id="SSF48256">
    <property type="entry name" value="Citrate synthase"/>
    <property type="match status" value="1"/>
</dbReference>
<dbReference type="InterPro" id="IPR002020">
    <property type="entry name" value="Citrate_synthase"/>
</dbReference>
<gene>
    <name evidence="1" type="ORF">DCP95_06470</name>
</gene>
<evidence type="ECO:0000313" key="1">
    <source>
        <dbReference type="EMBL" id="HAN24205.1"/>
    </source>
</evidence>
<dbReference type="InterPro" id="IPR036969">
    <property type="entry name" value="Citrate_synthase_sf"/>
</dbReference>
<accession>A0A3C1KC20</accession>
<organism evidence="1 2">
    <name type="scientific">Microbacterium ginsengisoli</name>
    <dbReference type="NCBI Taxonomy" id="400772"/>
    <lineage>
        <taxon>Bacteria</taxon>
        <taxon>Bacillati</taxon>
        <taxon>Actinomycetota</taxon>
        <taxon>Actinomycetes</taxon>
        <taxon>Micrococcales</taxon>
        <taxon>Microbacteriaceae</taxon>
        <taxon>Microbacterium</taxon>
    </lineage>
</organism>
<comment type="caution">
    <text evidence="1">The sequence shown here is derived from an EMBL/GenBank/DDBJ whole genome shotgun (WGS) entry which is preliminary data.</text>
</comment>
<sequence>MSEIEIKKGLAGVTVDYTAISKVNPDTNSLLYRGYPVQELAATQSFESVALLLWNGDLPDAAALAA</sequence>
<protein>
    <submittedName>
        <fullName evidence="1">Bifunctional 2-methylcitrate synthase/citrate synthase</fullName>
    </submittedName>
</protein>
<dbReference type="AlphaFoldDB" id="A0A3C1KC20"/>
<dbReference type="EMBL" id="DMNG01000109">
    <property type="protein sequence ID" value="HAN24205.1"/>
    <property type="molecule type" value="Genomic_DNA"/>
</dbReference>
<dbReference type="GO" id="GO:0046912">
    <property type="term" value="F:acyltransferase activity, acyl groups converted into alkyl on transfer"/>
    <property type="evidence" value="ECO:0007669"/>
    <property type="project" value="InterPro"/>
</dbReference>
<dbReference type="Proteomes" id="UP000257479">
    <property type="component" value="Unassembled WGS sequence"/>
</dbReference>
<name>A0A3C1KC20_9MICO</name>
<feature type="non-terminal residue" evidence="1">
    <location>
        <position position="66"/>
    </location>
</feature>
<dbReference type="InterPro" id="IPR016142">
    <property type="entry name" value="Citrate_synth-like_lrg_a-sub"/>
</dbReference>
<evidence type="ECO:0000313" key="2">
    <source>
        <dbReference type="Proteomes" id="UP000257479"/>
    </source>
</evidence>
<dbReference type="Gene3D" id="1.10.580.10">
    <property type="entry name" value="Citrate Synthase, domain 1"/>
    <property type="match status" value="1"/>
</dbReference>
<proteinExistence type="predicted"/>